<proteinExistence type="predicted"/>
<name>A0A0R3X5Y8_HYDTA</name>
<keyword evidence="3" id="KW-1185">Reference proteome</keyword>
<reference evidence="4" key="1">
    <citation type="submission" date="2017-02" db="UniProtKB">
        <authorList>
            <consortium name="WormBaseParasite"/>
        </authorList>
    </citation>
    <scope>IDENTIFICATION</scope>
</reference>
<evidence type="ECO:0000313" key="4">
    <source>
        <dbReference type="WBParaSite" id="TTAC_0000890501-mRNA-1"/>
    </source>
</evidence>
<protein>
    <submittedName>
        <fullName evidence="2 4">Uncharacterized protein</fullName>
    </submittedName>
</protein>
<evidence type="ECO:0000313" key="3">
    <source>
        <dbReference type="Proteomes" id="UP000274429"/>
    </source>
</evidence>
<gene>
    <name evidence="2" type="ORF">TTAC_LOCUS8890</name>
</gene>
<dbReference type="STRING" id="6205.A0A0R3X5Y8"/>
<dbReference type="OrthoDB" id="6274781at2759"/>
<feature type="compositionally biased region" description="Low complexity" evidence="1">
    <location>
        <begin position="34"/>
        <end position="57"/>
    </location>
</feature>
<reference evidence="2 3" key="2">
    <citation type="submission" date="2018-11" db="EMBL/GenBank/DDBJ databases">
        <authorList>
            <consortium name="Pathogen Informatics"/>
        </authorList>
    </citation>
    <scope>NUCLEOTIDE SEQUENCE [LARGE SCALE GENOMIC DNA]</scope>
</reference>
<dbReference type="AlphaFoldDB" id="A0A0R3X5Y8"/>
<evidence type="ECO:0000313" key="2">
    <source>
        <dbReference type="EMBL" id="VDM33569.1"/>
    </source>
</evidence>
<organism evidence="4">
    <name type="scientific">Hydatigena taeniaeformis</name>
    <name type="common">Feline tapeworm</name>
    <name type="synonym">Taenia taeniaeformis</name>
    <dbReference type="NCBI Taxonomy" id="6205"/>
    <lineage>
        <taxon>Eukaryota</taxon>
        <taxon>Metazoa</taxon>
        <taxon>Spiralia</taxon>
        <taxon>Lophotrochozoa</taxon>
        <taxon>Platyhelminthes</taxon>
        <taxon>Cestoda</taxon>
        <taxon>Eucestoda</taxon>
        <taxon>Cyclophyllidea</taxon>
        <taxon>Taeniidae</taxon>
        <taxon>Hydatigera</taxon>
    </lineage>
</organism>
<evidence type="ECO:0000256" key="1">
    <source>
        <dbReference type="SAM" id="MobiDB-lite"/>
    </source>
</evidence>
<feature type="region of interest" description="Disordered" evidence="1">
    <location>
        <begin position="34"/>
        <end position="91"/>
    </location>
</feature>
<accession>A0A0R3X5Y8</accession>
<dbReference type="Proteomes" id="UP000274429">
    <property type="component" value="Unassembled WGS sequence"/>
</dbReference>
<dbReference type="WBParaSite" id="TTAC_0000890501-mRNA-1">
    <property type="protein sequence ID" value="TTAC_0000890501-mRNA-1"/>
    <property type="gene ID" value="TTAC_0000890501"/>
</dbReference>
<sequence>MGKPSDQWYAIDHVVEGSESNVFAARSKAIAAANRSNAAASGNSSSTANGSSGGASRLWTSARRPALEVVRGGEGESNGTTRSVEPMKVVS</sequence>
<dbReference type="EMBL" id="UYWX01020618">
    <property type="protein sequence ID" value="VDM33569.1"/>
    <property type="molecule type" value="Genomic_DNA"/>
</dbReference>